<sequence>MADDGYIVDPDGMRAHAKKVDAAGDRLGTAADAAGQMTLHNEAFGLIGQPLAAGVMVIEGVATGAVAASRLMVEGVAAGIKAMADAYDEVEHAKKQAFGGN</sequence>
<reference evidence="1 2" key="1">
    <citation type="submission" date="2019-03" db="EMBL/GenBank/DDBJ databases">
        <title>Genomic Encyclopedia of Type Strains, Phase IV (KMG-IV): sequencing the most valuable type-strain genomes for metagenomic binning, comparative biology and taxonomic classification.</title>
        <authorList>
            <person name="Goeker M."/>
        </authorList>
    </citation>
    <scope>NUCLEOTIDE SEQUENCE [LARGE SCALE GENOMIC DNA]</scope>
    <source>
        <strain evidence="1 2">DSM 45934</strain>
    </source>
</reference>
<dbReference type="AlphaFoldDB" id="A0A4R2KGU5"/>
<accession>A0A4R2KGU5</accession>
<gene>
    <name evidence="1" type="ORF">EV192_1011457</name>
</gene>
<comment type="caution">
    <text evidence="1">The sequence shown here is derived from an EMBL/GenBank/DDBJ whole genome shotgun (WGS) entry which is preliminary data.</text>
</comment>
<dbReference type="Pfam" id="PF10824">
    <property type="entry name" value="T7SS_ESX_EspC"/>
    <property type="match status" value="1"/>
</dbReference>
<evidence type="ECO:0000313" key="2">
    <source>
        <dbReference type="Proteomes" id="UP000295680"/>
    </source>
</evidence>
<dbReference type="OrthoDB" id="3695135at2"/>
<organism evidence="1 2">
    <name type="scientific">Actinocrispum wychmicini</name>
    <dbReference type="NCBI Taxonomy" id="1213861"/>
    <lineage>
        <taxon>Bacteria</taxon>
        <taxon>Bacillati</taxon>
        <taxon>Actinomycetota</taxon>
        <taxon>Actinomycetes</taxon>
        <taxon>Pseudonocardiales</taxon>
        <taxon>Pseudonocardiaceae</taxon>
        <taxon>Actinocrispum</taxon>
    </lineage>
</organism>
<dbReference type="EMBL" id="SLWS01000001">
    <property type="protein sequence ID" value="TCO65665.1"/>
    <property type="molecule type" value="Genomic_DNA"/>
</dbReference>
<dbReference type="Proteomes" id="UP000295680">
    <property type="component" value="Unassembled WGS sequence"/>
</dbReference>
<dbReference type="RefSeq" id="WP_132112215.1">
    <property type="nucleotide sequence ID" value="NZ_SLWS01000001.1"/>
</dbReference>
<evidence type="ECO:0000313" key="1">
    <source>
        <dbReference type="EMBL" id="TCO65665.1"/>
    </source>
</evidence>
<dbReference type="GO" id="GO:0009306">
    <property type="term" value="P:protein secretion"/>
    <property type="evidence" value="ECO:0007669"/>
    <property type="project" value="InterPro"/>
</dbReference>
<name>A0A4R2KGU5_9PSEU</name>
<dbReference type="InterPro" id="IPR022536">
    <property type="entry name" value="EspC"/>
</dbReference>
<keyword evidence="2" id="KW-1185">Reference proteome</keyword>
<protein>
    <submittedName>
        <fullName evidence="1">Excreted virulence factor EspC (Type VII ESX diderm)</fullName>
    </submittedName>
</protein>
<proteinExistence type="predicted"/>